<evidence type="ECO:0000256" key="8">
    <source>
        <dbReference type="SAM" id="SignalP"/>
    </source>
</evidence>
<gene>
    <name evidence="10" type="ORF">DSW25_14890</name>
</gene>
<dbReference type="eggNOG" id="COG1858">
    <property type="taxonomic scope" value="Bacteria"/>
</dbReference>
<evidence type="ECO:0000256" key="1">
    <source>
        <dbReference type="ARBA" id="ARBA00004196"/>
    </source>
</evidence>
<dbReference type="Gene3D" id="1.10.760.10">
    <property type="entry name" value="Cytochrome c-like domain"/>
    <property type="match status" value="2"/>
</dbReference>
<keyword evidence="6 7" id="KW-0408">Iron</keyword>
<evidence type="ECO:0000256" key="3">
    <source>
        <dbReference type="ARBA" id="ARBA00022723"/>
    </source>
</evidence>
<dbReference type="Pfam" id="PF03150">
    <property type="entry name" value="CCP_MauG"/>
    <property type="match status" value="1"/>
</dbReference>
<dbReference type="GO" id="GO:0004130">
    <property type="term" value="F:cytochrome-c peroxidase activity"/>
    <property type="evidence" value="ECO:0007669"/>
    <property type="project" value="TreeGrafter"/>
</dbReference>
<accession>A0A073IF38</accession>
<keyword evidence="11" id="KW-1185">Reference proteome</keyword>
<evidence type="ECO:0000256" key="5">
    <source>
        <dbReference type="ARBA" id="ARBA00023002"/>
    </source>
</evidence>
<dbReference type="InterPro" id="IPR051395">
    <property type="entry name" value="Cytochrome_c_Peroxidase/MauG"/>
</dbReference>
<dbReference type="InterPro" id="IPR036909">
    <property type="entry name" value="Cyt_c-like_dom_sf"/>
</dbReference>
<dbReference type="GO" id="GO:0046872">
    <property type="term" value="F:metal ion binding"/>
    <property type="evidence" value="ECO:0007669"/>
    <property type="project" value="UniProtKB-KW"/>
</dbReference>
<protein>
    <submittedName>
        <fullName evidence="10">Cytochrome C peroxidase</fullName>
    </submittedName>
</protein>
<evidence type="ECO:0000256" key="2">
    <source>
        <dbReference type="ARBA" id="ARBA00022617"/>
    </source>
</evidence>
<dbReference type="AlphaFoldDB" id="A0A073IF38"/>
<sequence length="439" mass="47317">MKLSLGTLCAGLLGSAAVFAGPLPSPVQDDDFHQFPTELIELGRDLFFDPILSGNKNIACATCHHPTLGTSDAMSLSVGEGGLGLGEERQVVKSNMPKGRIPRNAPALFNLGAREFSVMFHDGRTAKDRKAMFGIRMPDGRTLERPMPSALAAQNILPILSPDEMAGHPGENPIADAVEAERILGPNGAWDLLAKRVKGIPEYTERFEDLGTKDIHITDIGTALSAFIGSEFRATNSPFDRYLQGEESLTQAELEGMDLFYGKARCSTCHSGAFQTDHDFHAIGLPQLGPGKDTHAAYADTGLGMVTGIADDMYRFRTPTLRNVTQSGPYGHNGAYADLEDIVRHHLDAVKGLAKYDRNKPVLTENVDVNDWDAMDDFEEVMRIAEAIEISDVALEQAEIDKIMAFLGALTDETVGQNGLGVPASVPSGLPMDIVSPPS</sequence>
<keyword evidence="5" id="KW-0560">Oxidoreductase</keyword>
<dbReference type="GO" id="GO:0009055">
    <property type="term" value="F:electron transfer activity"/>
    <property type="evidence" value="ECO:0007669"/>
    <property type="project" value="InterPro"/>
</dbReference>
<evidence type="ECO:0000256" key="6">
    <source>
        <dbReference type="ARBA" id="ARBA00023004"/>
    </source>
</evidence>
<organism evidence="10 11">
    <name type="scientific">Sulfitobacter donghicola DSW-25 = KCTC 12864 = JCM 14565</name>
    <dbReference type="NCBI Taxonomy" id="1300350"/>
    <lineage>
        <taxon>Bacteria</taxon>
        <taxon>Pseudomonadati</taxon>
        <taxon>Pseudomonadota</taxon>
        <taxon>Alphaproteobacteria</taxon>
        <taxon>Rhodobacterales</taxon>
        <taxon>Roseobacteraceae</taxon>
        <taxon>Sulfitobacter</taxon>
    </lineage>
</organism>
<dbReference type="EMBL" id="JAMC01000006">
    <property type="protein sequence ID" value="KEJ88384.1"/>
    <property type="molecule type" value="Genomic_DNA"/>
</dbReference>
<name>A0A073IF38_9RHOB</name>
<evidence type="ECO:0000313" key="10">
    <source>
        <dbReference type="EMBL" id="KEJ88384.1"/>
    </source>
</evidence>
<reference evidence="10 11" key="1">
    <citation type="submission" date="2014-01" db="EMBL/GenBank/DDBJ databases">
        <title>Sulfitobacter donghicola JCM 14565 Genome Sequencing.</title>
        <authorList>
            <person name="Lai Q."/>
            <person name="Hong Z."/>
        </authorList>
    </citation>
    <scope>NUCLEOTIDE SEQUENCE [LARGE SCALE GENOMIC DNA]</scope>
    <source>
        <strain evidence="10 11">JCM 14565</strain>
    </source>
</reference>
<dbReference type="STRING" id="1300350.Z948_3501"/>
<dbReference type="PANTHER" id="PTHR30600">
    <property type="entry name" value="CYTOCHROME C PEROXIDASE-RELATED"/>
    <property type="match status" value="1"/>
</dbReference>
<evidence type="ECO:0000313" key="11">
    <source>
        <dbReference type="Proteomes" id="UP000027734"/>
    </source>
</evidence>
<comment type="caution">
    <text evidence="10">The sequence shown here is derived from an EMBL/GenBank/DDBJ whole genome shotgun (WGS) entry which is preliminary data.</text>
</comment>
<evidence type="ECO:0000256" key="7">
    <source>
        <dbReference type="PROSITE-ProRule" id="PRU00433"/>
    </source>
</evidence>
<keyword evidence="4 8" id="KW-0732">Signal</keyword>
<dbReference type="InterPro" id="IPR009056">
    <property type="entry name" value="Cyt_c-like_dom"/>
</dbReference>
<feature type="domain" description="Cytochrome c" evidence="9">
    <location>
        <begin position="251"/>
        <end position="411"/>
    </location>
</feature>
<comment type="subcellular location">
    <subcellularLocation>
        <location evidence="1">Cell envelope</location>
    </subcellularLocation>
</comment>
<keyword evidence="2 7" id="KW-0349">Heme</keyword>
<dbReference type="Proteomes" id="UP000027734">
    <property type="component" value="Unassembled WGS sequence"/>
</dbReference>
<dbReference type="PANTHER" id="PTHR30600:SF10">
    <property type="entry name" value="BLL6722 PROTEIN"/>
    <property type="match status" value="1"/>
</dbReference>
<dbReference type="PROSITE" id="PS51007">
    <property type="entry name" value="CYTC"/>
    <property type="match status" value="1"/>
</dbReference>
<evidence type="ECO:0000256" key="4">
    <source>
        <dbReference type="ARBA" id="ARBA00022729"/>
    </source>
</evidence>
<keyword evidence="10" id="KW-0575">Peroxidase</keyword>
<evidence type="ECO:0000259" key="9">
    <source>
        <dbReference type="PROSITE" id="PS51007"/>
    </source>
</evidence>
<proteinExistence type="predicted"/>
<dbReference type="InterPro" id="IPR004852">
    <property type="entry name" value="Di-haem_cyt_c_peroxidsae"/>
</dbReference>
<dbReference type="SUPFAM" id="SSF46626">
    <property type="entry name" value="Cytochrome c"/>
    <property type="match status" value="2"/>
</dbReference>
<feature type="signal peptide" evidence="8">
    <location>
        <begin position="1"/>
        <end position="20"/>
    </location>
</feature>
<dbReference type="GO" id="GO:0030313">
    <property type="term" value="C:cell envelope"/>
    <property type="evidence" value="ECO:0007669"/>
    <property type="project" value="UniProtKB-SubCell"/>
</dbReference>
<feature type="chain" id="PRO_5001689659" evidence="8">
    <location>
        <begin position="21"/>
        <end position="439"/>
    </location>
</feature>
<keyword evidence="3 7" id="KW-0479">Metal-binding</keyword>
<dbReference type="GO" id="GO:0020037">
    <property type="term" value="F:heme binding"/>
    <property type="evidence" value="ECO:0007669"/>
    <property type="project" value="InterPro"/>
</dbReference>